<sequence length="362" mass="42630">MKFLIVAFHPRSMTPYAQQYEDIIVKYGYDYDILFWDRFSNGPLEKNGNQFIFHRICTLGGSKLKKIYPFYLFRKTLKEIIKNENYNKIIILNTMPGFLLHDILLSKYSNNYILDIRDYTYEKYGFYLRIIHKLINNSSFTAISSRGFKKFLGESDKLVVNHNISNLEDACDKPTLYEHKKPITIGFVGAVRYFDENVALIKSMQNFRNIRLSYVGRQLTDCHLDAYCKRNKYNHIKFLGEFKNQDKSKIYEDIDIINSLYGNKSMEVCAALPNRLYDALIFKKPILTTKGTYLSEVVLKYGIGLALSDSQTYTPQEYQKSISEYIGYFNSQKFIKNTNDLLKKVKKEQQFFHQRIAEFVIK</sequence>
<dbReference type="EMBL" id="CP027569">
    <property type="protein sequence ID" value="AVO27899.1"/>
    <property type="molecule type" value="Genomic_DNA"/>
</dbReference>
<dbReference type="RefSeq" id="WP_027895656.1">
    <property type="nucleotide sequence ID" value="NZ_CP027569.1"/>
</dbReference>
<accession>A0A2S0M927</accession>
<gene>
    <name evidence="1" type="ORF">C6Y28_09865</name>
</gene>
<proteinExistence type="predicted"/>
<dbReference type="Gene3D" id="3.40.50.2000">
    <property type="entry name" value="Glycogen Phosphorylase B"/>
    <property type="match status" value="1"/>
</dbReference>
<protein>
    <submittedName>
        <fullName evidence="1">Uncharacterized protein</fullName>
    </submittedName>
</protein>
<name>A0A2S0M927_MEGEL</name>
<evidence type="ECO:0000313" key="2">
    <source>
        <dbReference type="Proteomes" id="UP000238358"/>
    </source>
</evidence>
<organism evidence="1 2">
    <name type="scientific">Megasphaera elsdenii</name>
    <dbReference type="NCBI Taxonomy" id="907"/>
    <lineage>
        <taxon>Bacteria</taxon>
        <taxon>Bacillati</taxon>
        <taxon>Bacillota</taxon>
        <taxon>Negativicutes</taxon>
        <taxon>Veillonellales</taxon>
        <taxon>Veillonellaceae</taxon>
        <taxon>Megasphaera</taxon>
    </lineage>
</organism>
<dbReference type="Proteomes" id="UP000238358">
    <property type="component" value="Chromosome"/>
</dbReference>
<dbReference type="OrthoDB" id="2052976at2"/>
<reference evidence="1 2" key="1">
    <citation type="journal article" date="2018" name="Genome Announc.">
        <title>Complete genomes of two Megasphaera elsdenii strains, NCIMB 702410 and ATCC 25940.</title>
        <authorList>
            <person name="Hatmaker E.A."/>
            <person name="O'Dell K."/>
            <person name="Riley L.A."/>
            <person name="Klingeman D.M."/>
            <person name="Guss A.M."/>
        </authorList>
    </citation>
    <scope>NUCLEOTIDE SEQUENCE [LARGE SCALE GENOMIC DNA]</scope>
    <source>
        <strain evidence="1 2">NCIMB702410</strain>
    </source>
</reference>
<evidence type="ECO:0000313" key="1">
    <source>
        <dbReference type="EMBL" id="AVO27899.1"/>
    </source>
</evidence>
<dbReference type="AlphaFoldDB" id="A0A2S0M927"/>
<dbReference type="SUPFAM" id="SSF53756">
    <property type="entry name" value="UDP-Glycosyltransferase/glycogen phosphorylase"/>
    <property type="match status" value="1"/>
</dbReference>